<dbReference type="InterPro" id="IPR036390">
    <property type="entry name" value="WH_DNA-bd_sf"/>
</dbReference>
<dbReference type="InterPro" id="IPR036388">
    <property type="entry name" value="WH-like_DNA-bd_sf"/>
</dbReference>
<evidence type="ECO:0000259" key="1">
    <source>
        <dbReference type="SMART" id="SM00418"/>
    </source>
</evidence>
<dbReference type="InterPro" id="IPR001845">
    <property type="entry name" value="HTH_ArsR_DNA-bd_dom"/>
</dbReference>
<feature type="domain" description="HTH arsR-type" evidence="1">
    <location>
        <begin position="241"/>
        <end position="313"/>
    </location>
</feature>
<dbReference type="Pfam" id="PF12840">
    <property type="entry name" value="HTH_20"/>
    <property type="match status" value="1"/>
</dbReference>
<dbReference type="Gene3D" id="1.10.10.10">
    <property type="entry name" value="Winged helix-like DNA-binding domain superfamily/Winged helix DNA-binding domain"/>
    <property type="match status" value="1"/>
</dbReference>
<keyword evidence="3" id="KW-1185">Reference proteome</keyword>
<dbReference type="EMBL" id="BAAAQD010000017">
    <property type="protein sequence ID" value="GAA1543116.1"/>
    <property type="molecule type" value="Genomic_DNA"/>
</dbReference>
<name>A0ABP4MEN0_9ACTN</name>
<organism evidence="2 3">
    <name type="scientific">Dactylosporangium maewongense</name>
    <dbReference type="NCBI Taxonomy" id="634393"/>
    <lineage>
        <taxon>Bacteria</taxon>
        <taxon>Bacillati</taxon>
        <taxon>Actinomycetota</taxon>
        <taxon>Actinomycetes</taxon>
        <taxon>Micromonosporales</taxon>
        <taxon>Micromonosporaceae</taxon>
        <taxon>Dactylosporangium</taxon>
    </lineage>
</organism>
<sequence length="315" mass="34487">MSVGGPGLAYVRLTPSPVAETLEWLRLAACGERHREYGDPGAAARFALRDRDVALVGAVLRTYRHYVPDLLMPSPPEQDWDAAWRQQLEQVRATPAADAVRMLPGNLPREVRDAVQQGTFAGRAARALRHFYDTVLAEQISTVRAAIDAEVAMRARLMARHGIGHAVNTLHPKIHWSGAAIDLRVAFRETWDLSATGLPLVPSLLGRPGLNIQLGDPANSFVQYALRATPAPPAQVQGPVQLFGAHRAAILRDLDVPRSTTELSRRHRLSKSTVSYHLAALLGAGLLVRAREGKAVHYSRSRDGDQMMALPVTRN</sequence>
<reference evidence="3" key="1">
    <citation type="journal article" date="2019" name="Int. J. Syst. Evol. Microbiol.">
        <title>The Global Catalogue of Microorganisms (GCM) 10K type strain sequencing project: providing services to taxonomists for standard genome sequencing and annotation.</title>
        <authorList>
            <consortium name="The Broad Institute Genomics Platform"/>
            <consortium name="The Broad Institute Genome Sequencing Center for Infectious Disease"/>
            <person name="Wu L."/>
            <person name="Ma J."/>
        </authorList>
    </citation>
    <scope>NUCLEOTIDE SEQUENCE [LARGE SCALE GENOMIC DNA]</scope>
    <source>
        <strain evidence="3">JCM 15933</strain>
    </source>
</reference>
<protein>
    <submittedName>
        <fullName evidence="2">ArsR family transcriptional regulator</fullName>
    </submittedName>
</protein>
<gene>
    <name evidence="2" type="ORF">GCM10009827_073420</name>
</gene>
<evidence type="ECO:0000313" key="2">
    <source>
        <dbReference type="EMBL" id="GAA1543116.1"/>
    </source>
</evidence>
<comment type="caution">
    <text evidence="2">The sequence shown here is derived from an EMBL/GenBank/DDBJ whole genome shotgun (WGS) entry which is preliminary data.</text>
</comment>
<dbReference type="SMART" id="SM00418">
    <property type="entry name" value="HTH_ARSR"/>
    <property type="match status" value="1"/>
</dbReference>
<dbReference type="SUPFAM" id="SSF46785">
    <property type="entry name" value="Winged helix' DNA-binding domain"/>
    <property type="match status" value="1"/>
</dbReference>
<accession>A0ABP4MEN0</accession>
<evidence type="ECO:0000313" key="3">
    <source>
        <dbReference type="Proteomes" id="UP001501470"/>
    </source>
</evidence>
<dbReference type="Proteomes" id="UP001501470">
    <property type="component" value="Unassembled WGS sequence"/>
</dbReference>
<proteinExistence type="predicted"/>